<evidence type="ECO:0000313" key="3">
    <source>
        <dbReference type="Proteomes" id="UP000566819"/>
    </source>
</evidence>
<reference evidence="2 3" key="1">
    <citation type="submission" date="2020-03" db="EMBL/GenBank/DDBJ databases">
        <title>Draft Genome Sequence of Cudoniella acicularis.</title>
        <authorList>
            <person name="Buettner E."/>
            <person name="Kellner H."/>
        </authorList>
    </citation>
    <scope>NUCLEOTIDE SEQUENCE [LARGE SCALE GENOMIC DNA]</scope>
    <source>
        <strain evidence="2 3">DSM 108380</strain>
    </source>
</reference>
<proteinExistence type="predicted"/>
<accession>A0A8H4RK67</accession>
<protein>
    <submittedName>
        <fullName evidence="2">Uncharacterized protein</fullName>
    </submittedName>
</protein>
<sequence>MNNDKGNGNDNDKTIRLRSLSRTSSSSTFPRVSPLLTPPPLRQDTLSLTSTSTLIGNSKSIFQEPYLYYFGTLEVLMFEDLKGPLFSQT</sequence>
<keyword evidence="3" id="KW-1185">Reference proteome</keyword>
<evidence type="ECO:0000256" key="1">
    <source>
        <dbReference type="SAM" id="MobiDB-lite"/>
    </source>
</evidence>
<name>A0A8H4RK67_9HELO</name>
<feature type="region of interest" description="Disordered" evidence="1">
    <location>
        <begin position="1"/>
        <end position="44"/>
    </location>
</feature>
<comment type="caution">
    <text evidence="2">The sequence shown here is derived from an EMBL/GenBank/DDBJ whole genome shotgun (WGS) entry which is preliminary data.</text>
</comment>
<organism evidence="2 3">
    <name type="scientific">Cudoniella acicularis</name>
    <dbReference type="NCBI Taxonomy" id="354080"/>
    <lineage>
        <taxon>Eukaryota</taxon>
        <taxon>Fungi</taxon>
        <taxon>Dikarya</taxon>
        <taxon>Ascomycota</taxon>
        <taxon>Pezizomycotina</taxon>
        <taxon>Leotiomycetes</taxon>
        <taxon>Helotiales</taxon>
        <taxon>Tricladiaceae</taxon>
        <taxon>Cudoniella</taxon>
    </lineage>
</organism>
<dbReference type="EMBL" id="JAAMPI010000566">
    <property type="protein sequence ID" value="KAF4630291.1"/>
    <property type="molecule type" value="Genomic_DNA"/>
</dbReference>
<dbReference type="AlphaFoldDB" id="A0A8H4RK67"/>
<dbReference type="Proteomes" id="UP000566819">
    <property type="component" value="Unassembled WGS sequence"/>
</dbReference>
<gene>
    <name evidence="2" type="ORF">G7Y89_g7851</name>
</gene>
<evidence type="ECO:0000313" key="2">
    <source>
        <dbReference type="EMBL" id="KAF4630291.1"/>
    </source>
</evidence>
<feature type="compositionally biased region" description="Low complexity" evidence="1">
    <location>
        <begin position="17"/>
        <end position="28"/>
    </location>
</feature>